<keyword evidence="3" id="KW-1185">Reference proteome</keyword>
<dbReference type="Proteomes" id="UP001242313">
    <property type="component" value="Unassembled WGS sequence"/>
</dbReference>
<evidence type="ECO:0000313" key="2">
    <source>
        <dbReference type="EMBL" id="MDQ0412892.1"/>
    </source>
</evidence>
<reference evidence="2 3" key="1">
    <citation type="submission" date="2023-07" db="EMBL/GenBank/DDBJ databases">
        <title>Genomic Encyclopedia of Type Strains, Phase IV (KMG-IV): sequencing the most valuable type-strain genomes for metagenomic binning, comparative biology and taxonomic classification.</title>
        <authorList>
            <person name="Goeker M."/>
        </authorList>
    </citation>
    <scope>NUCLEOTIDE SEQUENCE [LARGE SCALE GENOMIC DNA]</scope>
    <source>
        <strain evidence="2 3">DSM 19598</strain>
    </source>
</reference>
<organism evidence="2 3">
    <name type="scientific">Mesobacillus stamsii</name>
    <dbReference type="NCBI Taxonomy" id="225347"/>
    <lineage>
        <taxon>Bacteria</taxon>
        <taxon>Bacillati</taxon>
        <taxon>Bacillota</taxon>
        <taxon>Bacilli</taxon>
        <taxon>Bacillales</taxon>
        <taxon>Bacillaceae</taxon>
        <taxon>Mesobacillus</taxon>
    </lineage>
</organism>
<name>A0ABU0FSJ8_9BACI</name>
<evidence type="ECO:0000256" key="1">
    <source>
        <dbReference type="SAM" id="Phobius"/>
    </source>
</evidence>
<keyword evidence="1" id="KW-0472">Membrane</keyword>
<keyword evidence="1" id="KW-1133">Transmembrane helix</keyword>
<evidence type="ECO:0000313" key="3">
    <source>
        <dbReference type="Proteomes" id="UP001242313"/>
    </source>
</evidence>
<accession>A0ABU0FSJ8</accession>
<sequence>MDTALLQGMIDIVFKGNLVFLSPFLFLLMVILFSDRLIELIYESFSSRGSNRRGRY</sequence>
<proteinExistence type="predicted"/>
<dbReference type="EMBL" id="JAUSUN010000005">
    <property type="protein sequence ID" value="MDQ0412892.1"/>
    <property type="molecule type" value="Genomic_DNA"/>
</dbReference>
<gene>
    <name evidence="2" type="ORF">J2S25_001074</name>
</gene>
<feature type="transmembrane region" description="Helical" evidence="1">
    <location>
        <begin position="12"/>
        <end position="33"/>
    </location>
</feature>
<comment type="caution">
    <text evidence="2">The sequence shown here is derived from an EMBL/GenBank/DDBJ whole genome shotgun (WGS) entry which is preliminary data.</text>
</comment>
<protein>
    <submittedName>
        <fullName evidence="2">Uncharacterized protein</fullName>
    </submittedName>
</protein>
<keyword evidence="1" id="KW-0812">Transmembrane</keyword>